<protein>
    <submittedName>
        <fullName evidence="9">MFS transporter</fullName>
    </submittedName>
</protein>
<evidence type="ECO:0000256" key="6">
    <source>
        <dbReference type="ARBA" id="ARBA00023136"/>
    </source>
</evidence>
<dbReference type="InterPro" id="IPR047200">
    <property type="entry name" value="MFS_YcaD-like"/>
</dbReference>
<feature type="transmembrane region" description="Helical" evidence="7">
    <location>
        <begin position="168"/>
        <end position="189"/>
    </location>
</feature>
<evidence type="ECO:0000256" key="2">
    <source>
        <dbReference type="ARBA" id="ARBA00022448"/>
    </source>
</evidence>
<dbReference type="CDD" id="cd17477">
    <property type="entry name" value="MFS_YcaD_like"/>
    <property type="match status" value="1"/>
</dbReference>
<dbReference type="Gene3D" id="1.20.1250.20">
    <property type="entry name" value="MFS general substrate transporter like domains"/>
    <property type="match status" value="2"/>
</dbReference>
<comment type="subcellular location">
    <subcellularLocation>
        <location evidence="1">Cell membrane</location>
        <topology evidence="1">Multi-pass membrane protein</topology>
    </subcellularLocation>
</comment>
<dbReference type="EMBL" id="JAPIUX010000018">
    <property type="protein sequence ID" value="MCX2561950.1"/>
    <property type="molecule type" value="Genomic_DNA"/>
</dbReference>
<comment type="caution">
    <text evidence="9">The sequence shown here is derived from an EMBL/GenBank/DDBJ whole genome shotgun (WGS) entry which is preliminary data.</text>
</comment>
<feature type="transmembrane region" description="Helical" evidence="7">
    <location>
        <begin position="299"/>
        <end position="322"/>
    </location>
</feature>
<dbReference type="PANTHER" id="PTHR23521:SF2">
    <property type="entry name" value="TRANSPORTER MFS SUPERFAMILY"/>
    <property type="match status" value="1"/>
</dbReference>
<feature type="transmembrane region" description="Helical" evidence="7">
    <location>
        <begin position="201"/>
        <end position="222"/>
    </location>
</feature>
<feature type="transmembrane region" description="Helical" evidence="7">
    <location>
        <begin position="143"/>
        <end position="162"/>
    </location>
</feature>
<dbReference type="PROSITE" id="PS50850">
    <property type="entry name" value="MFS"/>
    <property type="match status" value="1"/>
</dbReference>
<accession>A0ABT3Q9I5</accession>
<dbReference type="Proteomes" id="UP001526446">
    <property type="component" value="Unassembled WGS sequence"/>
</dbReference>
<feature type="transmembrane region" description="Helical" evidence="7">
    <location>
        <begin position="274"/>
        <end position="293"/>
    </location>
</feature>
<evidence type="ECO:0000259" key="8">
    <source>
        <dbReference type="PROSITE" id="PS50850"/>
    </source>
</evidence>
<gene>
    <name evidence="9" type="ORF">OQ252_11165</name>
</gene>
<evidence type="ECO:0000313" key="9">
    <source>
        <dbReference type="EMBL" id="MCX2561950.1"/>
    </source>
</evidence>
<keyword evidence="6 7" id="KW-0472">Membrane</keyword>
<sequence>MPLTASSASPRSLRLPVLSLVAVGMIFGLTYGLSTPLLTFALADKGYGAHVIAALAMMHGVGVLGIAPFLPRLSAWVGQKRLLLCALASTAVILVLFPLVPSVWVWFPLRLVLGMATETMLIMSESWLNQSTDDSNRTRTMGLYSAMLSSGFAIGPVVLTLVGRHGLAPFAISTLLVLVVFGMVSMPWMRAPKAERPAHRGLLRYIALAPVAISVTLLMAMLEATSSAFLPLYALHSGWTERQAMLLLSVMLLGAIVLQTPLGWLADRLKNPRAMLIGLGLASTLGALLWPAAIGNTAVAYPLLFVWDGLFAALYTVAMSVVGSRFSGGDLVSVYAATSVAWGLGSFVGPGMAGTALELSPASGLPCFVALACGLFTLLPVFLKKRA</sequence>
<feature type="transmembrane region" description="Helical" evidence="7">
    <location>
        <begin position="12"/>
        <end position="31"/>
    </location>
</feature>
<evidence type="ECO:0000256" key="5">
    <source>
        <dbReference type="ARBA" id="ARBA00022989"/>
    </source>
</evidence>
<keyword evidence="4 7" id="KW-0812">Transmembrane</keyword>
<dbReference type="InterPro" id="IPR020846">
    <property type="entry name" value="MFS_dom"/>
</dbReference>
<proteinExistence type="predicted"/>
<keyword evidence="3" id="KW-1003">Cell membrane</keyword>
<keyword evidence="2" id="KW-0813">Transport</keyword>
<dbReference type="SUPFAM" id="SSF103473">
    <property type="entry name" value="MFS general substrate transporter"/>
    <property type="match status" value="1"/>
</dbReference>
<dbReference type="InterPro" id="IPR036259">
    <property type="entry name" value="MFS_trans_sf"/>
</dbReference>
<keyword evidence="10" id="KW-1185">Reference proteome</keyword>
<dbReference type="PANTHER" id="PTHR23521">
    <property type="entry name" value="TRANSPORTER MFS SUPERFAMILY"/>
    <property type="match status" value="1"/>
</dbReference>
<keyword evidence="5 7" id="KW-1133">Transmembrane helix</keyword>
<evidence type="ECO:0000313" key="10">
    <source>
        <dbReference type="Proteomes" id="UP001526446"/>
    </source>
</evidence>
<evidence type="ECO:0000256" key="1">
    <source>
        <dbReference type="ARBA" id="ARBA00004651"/>
    </source>
</evidence>
<dbReference type="InterPro" id="IPR011701">
    <property type="entry name" value="MFS"/>
</dbReference>
<feature type="transmembrane region" description="Helical" evidence="7">
    <location>
        <begin position="363"/>
        <end position="383"/>
    </location>
</feature>
<dbReference type="RefSeq" id="WP_242007364.1">
    <property type="nucleotide sequence ID" value="NZ_JAPIUX010000018.1"/>
</dbReference>
<reference evidence="9 10" key="1">
    <citation type="submission" date="2022-11" db="EMBL/GenBank/DDBJ databases">
        <title>Genome sequencing of Acetobacter type strain.</title>
        <authorList>
            <person name="Heo J."/>
            <person name="Lee D."/>
            <person name="Han B.-H."/>
            <person name="Hong S.-B."/>
            <person name="Kwon S.-W."/>
        </authorList>
    </citation>
    <scope>NUCLEOTIDE SEQUENCE [LARGE SCALE GENOMIC DNA]</scope>
    <source>
        <strain evidence="9 10">KACC 21251</strain>
    </source>
</reference>
<organism evidence="9 10">
    <name type="scientific">Acetobacter farinalis</name>
    <dbReference type="NCBI Taxonomy" id="1260984"/>
    <lineage>
        <taxon>Bacteria</taxon>
        <taxon>Pseudomonadati</taxon>
        <taxon>Pseudomonadota</taxon>
        <taxon>Alphaproteobacteria</taxon>
        <taxon>Acetobacterales</taxon>
        <taxon>Acetobacteraceae</taxon>
        <taxon>Acetobacter</taxon>
    </lineage>
</organism>
<evidence type="ECO:0000256" key="3">
    <source>
        <dbReference type="ARBA" id="ARBA00022475"/>
    </source>
</evidence>
<evidence type="ECO:0000256" key="4">
    <source>
        <dbReference type="ARBA" id="ARBA00022692"/>
    </source>
</evidence>
<feature type="transmembrane region" description="Helical" evidence="7">
    <location>
        <begin position="334"/>
        <end position="357"/>
    </location>
</feature>
<dbReference type="Pfam" id="PF07690">
    <property type="entry name" value="MFS_1"/>
    <property type="match status" value="1"/>
</dbReference>
<evidence type="ECO:0000256" key="7">
    <source>
        <dbReference type="SAM" id="Phobius"/>
    </source>
</evidence>
<feature type="transmembrane region" description="Helical" evidence="7">
    <location>
        <begin position="242"/>
        <end position="262"/>
    </location>
</feature>
<feature type="transmembrane region" description="Helical" evidence="7">
    <location>
        <begin position="51"/>
        <end position="70"/>
    </location>
</feature>
<feature type="domain" description="Major facilitator superfamily (MFS) profile" evidence="8">
    <location>
        <begin position="16"/>
        <end position="387"/>
    </location>
</feature>
<name>A0ABT3Q9I5_9PROT</name>